<evidence type="ECO:0000313" key="2">
    <source>
        <dbReference type="Proteomes" id="UP001307889"/>
    </source>
</evidence>
<name>A0ABN7AGJ5_9HEMI</name>
<organism evidence="1 2">
    <name type="scientific">Nesidiocoris tenuis</name>
    <dbReference type="NCBI Taxonomy" id="355587"/>
    <lineage>
        <taxon>Eukaryota</taxon>
        <taxon>Metazoa</taxon>
        <taxon>Ecdysozoa</taxon>
        <taxon>Arthropoda</taxon>
        <taxon>Hexapoda</taxon>
        <taxon>Insecta</taxon>
        <taxon>Pterygota</taxon>
        <taxon>Neoptera</taxon>
        <taxon>Paraneoptera</taxon>
        <taxon>Hemiptera</taxon>
        <taxon>Heteroptera</taxon>
        <taxon>Panheteroptera</taxon>
        <taxon>Cimicomorpha</taxon>
        <taxon>Miridae</taxon>
        <taxon>Dicyphina</taxon>
        <taxon>Nesidiocoris</taxon>
    </lineage>
</organism>
<dbReference type="Gene3D" id="3.90.1170.40">
    <property type="entry name" value="Molybdopterin biosynthesis MoaE subunit"/>
    <property type="match status" value="1"/>
</dbReference>
<evidence type="ECO:0000313" key="1">
    <source>
        <dbReference type="EMBL" id="BES89986.1"/>
    </source>
</evidence>
<accession>A0ABN7AGJ5</accession>
<protein>
    <recommendedName>
        <fullName evidence="3">MOCS2B</fullName>
    </recommendedName>
</protein>
<dbReference type="SUPFAM" id="SSF54690">
    <property type="entry name" value="Molybdopterin synthase subunit MoaE"/>
    <property type="match status" value="1"/>
</dbReference>
<dbReference type="Proteomes" id="UP001307889">
    <property type="component" value="Chromosome 2"/>
</dbReference>
<dbReference type="CDD" id="cd00756">
    <property type="entry name" value="MoaE"/>
    <property type="match status" value="1"/>
</dbReference>
<reference evidence="1 2" key="1">
    <citation type="submission" date="2023-09" db="EMBL/GenBank/DDBJ databases">
        <title>Nesidiocoris tenuis whole genome shotgun sequence.</title>
        <authorList>
            <person name="Shibata T."/>
            <person name="Shimoda M."/>
            <person name="Kobayashi T."/>
            <person name="Uehara T."/>
        </authorList>
    </citation>
    <scope>NUCLEOTIDE SEQUENCE [LARGE SCALE GENOMIC DNA]</scope>
    <source>
        <strain evidence="1 2">Japan</strain>
    </source>
</reference>
<dbReference type="InterPro" id="IPR003448">
    <property type="entry name" value="Mopterin_biosynth_MoaE"/>
</dbReference>
<proteinExistence type="predicted"/>
<evidence type="ECO:0008006" key="3">
    <source>
        <dbReference type="Google" id="ProtNLM"/>
    </source>
</evidence>
<dbReference type="InterPro" id="IPR036563">
    <property type="entry name" value="MoaE_sf"/>
</dbReference>
<keyword evidence="2" id="KW-1185">Reference proteome</keyword>
<sequence>MNHFELVREHLEIESVVNKAKSPDCGAVTVFVGTARNNFNGRKVISLYYEAYFEMAQIKFLEICKDIRSQWESIVHIVVKHRLGNVGISENIVVVAISTPHRADGLNAMSFLLTKLKESVPIWKKENYEDDEGVWKENLECINPKHD</sequence>
<gene>
    <name evidence="1" type="ORF">NTJ_02793</name>
</gene>
<dbReference type="EMBL" id="AP028910">
    <property type="protein sequence ID" value="BES89986.1"/>
    <property type="molecule type" value="Genomic_DNA"/>
</dbReference>
<dbReference type="PANTHER" id="PTHR23404">
    <property type="entry name" value="MOLYBDOPTERIN SYNTHASE RELATED"/>
    <property type="match status" value="1"/>
</dbReference>
<dbReference type="Pfam" id="PF02391">
    <property type="entry name" value="MoaE"/>
    <property type="match status" value="1"/>
</dbReference>